<keyword evidence="3" id="KW-0663">Pyridoxal phosphate</keyword>
<evidence type="ECO:0000256" key="4">
    <source>
        <dbReference type="ARBA" id="ARBA00023239"/>
    </source>
</evidence>
<dbReference type="NCBIfam" id="TIGR04350">
    <property type="entry name" value="C_S_lyase_PatB"/>
    <property type="match status" value="1"/>
</dbReference>
<dbReference type="InterPro" id="IPR015424">
    <property type="entry name" value="PyrdxlP-dep_Trfase"/>
</dbReference>
<dbReference type="PANTHER" id="PTHR43525:SF1">
    <property type="entry name" value="PROTEIN MALY"/>
    <property type="match status" value="1"/>
</dbReference>
<evidence type="ECO:0000313" key="8">
    <source>
        <dbReference type="Proteomes" id="UP000068382"/>
    </source>
</evidence>
<accession>A0A132C255</accession>
<dbReference type="InterPro" id="IPR004839">
    <property type="entry name" value="Aminotransferase_I/II_large"/>
</dbReference>
<dbReference type="EMBL" id="LPUY01000027">
    <property type="protein sequence ID" value="KUP94120.1"/>
    <property type="molecule type" value="Genomic_DNA"/>
</dbReference>
<dbReference type="InterPro" id="IPR015422">
    <property type="entry name" value="PyrdxlP-dep_Trfase_small"/>
</dbReference>
<dbReference type="InterPro" id="IPR015421">
    <property type="entry name" value="PyrdxlP-dep_Trfase_major"/>
</dbReference>
<dbReference type="PATRIC" id="fig|1768241.3.peg.1013"/>
<protein>
    <recommendedName>
        <fullName evidence="2">cysteine-S-conjugate beta-lyase</fullName>
        <ecNumber evidence="2">4.4.1.13</ecNumber>
    </recommendedName>
</protein>
<dbReference type="SUPFAM" id="SSF53383">
    <property type="entry name" value="PLP-dependent transferases"/>
    <property type="match status" value="1"/>
</dbReference>
<dbReference type="EC" id="4.4.1.13" evidence="2"/>
<dbReference type="Gene3D" id="3.90.1150.10">
    <property type="entry name" value="Aspartate Aminotransferase, domain 1"/>
    <property type="match status" value="1"/>
</dbReference>
<evidence type="ECO:0000259" key="6">
    <source>
        <dbReference type="Pfam" id="PF00155"/>
    </source>
</evidence>
<dbReference type="Gene3D" id="3.40.640.10">
    <property type="entry name" value="Type I PLP-dependent aspartate aminotransferase-like (Major domain)"/>
    <property type="match status" value="1"/>
</dbReference>
<dbReference type="InterPro" id="IPR051798">
    <property type="entry name" value="Class-II_PLP-Dep_Aminotrans"/>
</dbReference>
<feature type="domain" description="Aminotransferase class I/classII large" evidence="6">
    <location>
        <begin position="39"/>
        <end position="382"/>
    </location>
</feature>
<dbReference type="AlphaFoldDB" id="A0A132C255"/>
<reference evidence="7 8" key="1">
    <citation type="submission" date="2015-12" db="EMBL/GenBank/DDBJ databases">
        <title>Genome sequence of the marine Rhodobacteraceae strain O3.65, Candidatus Tritonibacter horizontis.</title>
        <authorList>
            <person name="Poehlein A."/>
            <person name="Giebel H.A."/>
            <person name="Voget S."/>
            <person name="Brinkhoff T."/>
        </authorList>
    </citation>
    <scope>NUCLEOTIDE SEQUENCE [LARGE SCALE GENOMIC DNA]</scope>
    <source>
        <strain evidence="7 8">O3.65</strain>
    </source>
</reference>
<evidence type="ECO:0000313" key="7">
    <source>
        <dbReference type="EMBL" id="KUP94120.1"/>
    </source>
</evidence>
<evidence type="ECO:0000256" key="2">
    <source>
        <dbReference type="ARBA" id="ARBA00012224"/>
    </source>
</evidence>
<dbReference type="GO" id="GO:0047804">
    <property type="term" value="F:cysteine-S-conjugate beta-lyase activity"/>
    <property type="evidence" value="ECO:0007669"/>
    <property type="project" value="UniProtKB-EC"/>
</dbReference>
<dbReference type="InterPro" id="IPR027619">
    <property type="entry name" value="C-S_lyase_PatB-like"/>
</dbReference>
<organism evidence="7 8">
    <name type="scientific">Tritonibacter horizontis</name>
    <dbReference type="NCBI Taxonomy" id="1768241"/>
    <lineage>
        <taxon>Bacteria</taxon>
        <taxon>Pseudomonadati</taxon>
        <taxon>Pseudomonadota</taxon>
        <taxon>Alphaproteobacteria</taxon>
        <taxon>Rhodobacterales</taxon>
        <taxon>Paracoccaceae</taxon>
        <taxon>Tritonibacter</taxon>
    </lineage>
</organism>
<dbReference type="PANTHER" id="PTHR43525">
    <property type="entry name" value="PROTEIN MALY"/>
    <property type="match status" value="1"/>
</dbReference>
<gene>
    <name evidence="7" type="primary">patB</name>
    <name evidence="7" type="ORF">TRIHO_09750</name>
</gene>
<dbReference type="Pfam" id="PF00155">
    <property type="entry name" value="Aminotran_1_2"/>
    <property type="match status" value="1"/>
</dbReference>
<dbReference type="GO" id="GO:0030170">
    <property type="term" value="F:pyridoxal phosphate binding"/>
    <property type="evidence" value="ECO:0007669"/>
    <property type="project" value="InterPro"/>
</dbReference>
<evidence type="ECO:0000256" key="5">
    <source>
        <dbReference type="ARBA" id="ARBA00037974"/>
    </source>
</evidence>
<name>A0A132C255_9RHOB</name>
<dbReference type="RefSeq" id="WP_068240885.1">
    <property type="nucleotide sequence ID" value="NZ_LPUY01000027.1"/>
</dbReference>
<comment type="similarity">
    <text evidence="5">Belongs to the class-II pyridoxal-phosphate-dependent aminotransferase family. MalY/PatB cystathionine beta-lyase subfamily.</text>
</comment>
<evidence type="ECO:0000256" key="1">
    <source>
        <dbReference type="ARBA" id="ARBA00001933"/>
    </source>
</evidence>
<dbReference type="Proteomes" id="UP000068382">
    <property type="component" value="Unassembled WGS sequence"/>
</dbReference>
<comment type="cofactor">
    <cofactor evidence="1">
        <name>pyridoxal 5'-phosphate</name>
        <dbReference type="ChEBI" id="CHEBI:597326"/>
    </cofactor>
</comment>
<sequence>MDFDTIIDRRGTHCAKWDMMEPLYGVSPEDGLAMWVADMDFAVPDVVTDRLREMVDHGIHGYVNRESEYKGAIQWWMENRHGWRVDADAIFTTTGLVNGVGMCLDAFTQAGDGIVLFTPVYHAFAKVIRLAGRAVVECPMVQEDGAYRMDFAAYDAQMTGTERMVILCSPHNPGGRVWTQAELQGVADFCKRHDLLLISDEIHHDLVFGDAKHLPMPVAVPEVSERLIMLTAPSKTFNFAGLHTGQVTIPDAALREQFRRRMQAIYLQGNTAGEVATIAAYSPDGAAYVDALVPYIDGNRQIFDAAVNAIPGLRSMGLQATYLAWVDFSGTGMDRAEFTRRVEQGARIAANHGTTFGTGGESFLRFNLGTQRSRVEEACARLTEAFGDLQ</sequence>
<keyword evidence="4 7" id="KW-0456">Lyase</keyword>
<dbReference type="CDD" id="cd00609">
    <property type="entry name" value="AAT_like"/>
    <property type="match status" value="1"/>
</dbReference>
<comment type="caution">
    <text evidence="7">The sequence shown here is derived from an EMBL/GenBank/DDBJ whole genome shotgun (WGS) entry which is preliminary data.</text>
</comment>
<dbReference type="OrthoDB" id="3224382at2"/>
<proteinExistence type="inferred from homology"/>
<evidence type="ECO:0000256" key="3">
    <source>
        <dbReference type="ARBA" id="ARBA00022898"/>
    </source>
</evidence>
<keyword evidence="8" id="KW-1185">Reference proteome</keyword>